<keyword evidence="2" id="KW-1185">Reference proteome</keyword>
<proteinExistence type="predicted"/>
<evidence type="ECO:0000313" key="1">
    <source>
        <dbReference type="EMBL" id="KAJ9090745.1"/>
    </source>
</evidence>
<accession>A0ACC2UUI6</accession>
<dbReference type="EMBL" id="JASBWS010000227">
    <property type="protein sequence ID" value="KAJ9090745.1"/>
    <property type="molecule type" value="Genomic_DNA"/>
</dbReference>
<sequence>MHHLLPSLRWGIVSALLVLSSASARVLSRQQTDGSGPVTVGATSTYAVSVESTYANNNAPTATFSANVTTTAAPSEATSSLDKLPTKFYKLEFTRGWVDTNGNPRQAILINGQTPGPLIEAEEGQELTIEVVNHLDTPCTLHTHGIFQSFYPWADGVPGVTQYPIDPGATYNYTYTPLQHGQYWYHSHYRGQLDDGLRGPLLIHPAPSRAKPFATLSSDAGELDQMAKAERKPKILQLSDWSQLTHDEIDADYHQTGIEPL</sequence>
<evidence type="ECO:0000313" key="2">
    <source>
        <dbReference type="Proteomes" id="UP001230649"/>
    </source>
</evidence>
<organism evidence="1 2">
    <name type="scientific">Naganishia adeliensis</name>
    <dbReference type="NCBI Taxonomy" id="92952"/>
    <lineage>
        <taxon>Eukaryota</taxon>
        <taxon>Fungi</taxon>
        <taxon>Dikarya</taxon>
        <taxon>Basidiomycota</taxon>
        <taxon>Agaricomycotina</taxon>
        <taxon>Tremellomycetes</taxon>
        <taxon>Filobasidiales</taxon>
        <taxon>Filobasidiaceae</taxon>
        <taxon>Naganishia</taxon>
    </lineage>
</organism>
<comment type="caution">
    <text evidence="1">The sequence shown here is derived from an EMBL/GenBank/DDBJ whole genome shotgun (WGS) entry which is preliminary data.</text>
</comment>
<gene>
    <name evidence="1" type="ORF">QFC20_007838</name>
</gene>
<name>A0ACC2UUI6_9TREE</name>
<dbReference type="Proteomes" id="UP001230649">
    <property type="component" value="Unassembled WGS sequence"/>
</dbReference>
<feature type="non-terminal residue" evidence="1">
    <location>
        <position position="261"/>
    </location>
</feature>
<protein>
    <submittedName>
        <fullName evidence="1">Uncharacterized protein</fullName>
    </submittedName>
</protein>
<reference evidence="1" key="1">
    <citation type="submission" date="2023-04" db="EMBL/GenBank/DDBJ databases">
        <title>Draft Genome sequencing of Naganishia species isolated from polar environments using Oxford Nanopore Technology.</title>
        <authorList>
            <person name="Leo P."/>
            <person name="Venkateswaran K."/>
        </authorList>
    </citation>
    <scope>NUCLEOTIDE SEQUENCE</scope>
    <source>
        <strain evidence="1">MNA-CCFEE 5262</strain>
    </source>
</reference>